<organism evidence="8 9">
    <name type="scientific">Candidatus Limadaptatus stercoripullorum</name>
    <dbReference type="NCBI Taxonomy" id="2840846"/>
    <lineage>
        <taxon>Bacteria</taxon>
        <taxon>Bacillati</taxon>
        <taxon>Bacillota</taxon>
        <taxon>Clostridia</taxon>
        <taxon>Eubacteriales</taxon>
        <taxon>Candidatus Limadaptatus</taxon>
    </lineage>
</organism>
<feature type="domain" description="RNase III" evidence="7">
    <location>
        <begin position="5"/>
        <end position="104"/>
    </location>
</feature>
<evidence type="ECO:0000256" key="1">
    <source>
        <dbReference type="ARBA" id="ARBA00022517"/>
    </source>
</evidence>
<feature type="active site" evidence="6">
    <location>
        <position position="11"/>
    </location>
</feature>
<dbReference type="EC" id="3.1.26.-" evidence="6"/>
<keyword evidence="6" id="KW-0699">rRNA-binding</keyword>
<dbReference type="HAMAP" id="MF_01468">
    <property type="entry name" value="RNase_Mini_III"/>
    <property type="match status" value="1"/>
</dbReference>
<dbReference type="PANTHER" id="PTHR34276:SF1">
    <property type="entry name" value="MINI-RIBONUCLEASE 3"/>
    <property type="match status" value="1"/>
</dbReference>
<reference evidence="8" key="2">
    <citation type="journal article" date="2021" name="PeerJ">
        <title>Extensive microbial diversity within the chicken gut microbiome revealed by metagenomics and culture.</title>
        <authorList>
            <person name="Gilroy R."/>
            <person name="Ravi A."/>
            <person name="Getino M."/>
            <person name="Pursley I."/>
            <person name="Horton D.L."/>
            <person name="Alikhan N.F."/>
            <person name="Baker D."/>
            <person name="Gharbi K."/>
            <person name="Hall N."/>
            <person name="Watson M."/>
            <person name="Adriaenssens E.M."/>
            <person name="Foster-Nyarko E."/>
            <person name="Jarju S."/>
            <person name="Secka A."/>
            <person name="Antonio M."/>
            <person name="Oren A."/>
            <person name="Chaudhuri R.R."/>
            <person name="La Ragione R."/>
            <person name="Hildebrand F."/>
            <person name="Pallen M.J."/>
        </authorList>
    </citation>
    <scope>NUCLEOTIDE SEQUENCE</scope>
    <source>
        <strain evidence="8">10406</strain>
    </source>
</reference>
<keyword evidence="6" id="KW-0963">Cytoplasm</keyword>
<dbReference type="GO" id="GO:0019843">
    <property type="term" value="F:rRNA binding"/>
    <property type="evidence" value="ECO:0007669"/>
    <property type="project" value="UniProtKB-UniRule"/>
</dbReference>
<gene>
    <name evidence="6" type="primary">mrnC</name>
    <name evidence="8" type="ORF">IAC73_04895</name>
</gene>
<reference evidence="8" key="1">
    <citation type="submission" date="2020-10" db="EMBL/GenBank/DDBJ databases">
        <authorList>
            <person name="Gilroy R."/>
        </authorList>
    </citation>
    <scope>NUCLEOTIDE SEQUENCE</scope>
    <source>
        <strain evidence="8">10406</strain>
    </source>
</reference>
<comment type="caution">
    <text evidence="8">The sequence shown here is derived from an EMBL/GenBank/DDBJ whole genome shotgun (WGS) entry which is preliminary data.</text>
</comment>
<keyword evidence="6" id="KW-0694">RNA-binding</keyword>
<dbReference type="GO" id="GO:0006364">
    <property type="term" value="P:rRNA processing"/>
    <property type="evidence" value="ECO:0007669"/>
    <property type="project" value="UniProtKB-UniRule"/>
</dbReference>
<evidence type="ECO:0000256" key="4">
    <source>
        <dbReference type="ARBA" id="ARBA00022759"/>
    </source>
</evidence>
<evidence type="ECO:0000259" key="7">
    <source>
        <dbReference type="Pfam" id="PF00636"/>
    </source>
</evidence>
<evidence type="ECO:0000313" key="8">
    <source>
        <dbReference type="EMBL" id="HIU99159.1"/>
    </source>
</evidence>
<proteinExistence type="inferred from homology"/>
<comment type="cofactor">
    <cofactor evidence="6">
        <name>Mg(2+)</name>
        <dbReference type="ChEBI" id="CHEBI:18420"/>
    </cofactor>
</comment>
<comment type="subunit">
    <text evidence="6">Homodimer.</text>
</comment>
<dbReference type="EMBL" id="DVOE01000074">
    <property type="protein sequence ID" value="HIU99159.1"/>
    <property type="molecule type" value="Genomic_DNA"/>
</dbReference>
<dbReference type="InterPro" id="IPR000999">
    <property type="entry name" value="RNase_III_dom"/>
</dbReference>
<comment type="subcellular location">
    <subcellularLocation>
        <location evidence="6">Cytoplasm</location>
    </subcellularLocation>
</comment>
<keyword evidence="4 6" id="KW-0255">Endonuclease</keyword>
<dbReference type="GO" id="GO:0005737">
    <property type="term" value="C:cytoplasm"/>
    <property type="evidence" value="ECO:0007669"/>
    <property type="project" value="UniProtKB-SubCell"/>
</dbReference>
<keyword evidence="5 6" id="KW-0378">Hydrolase</keyword>
<comment type="function">
    <text evidence="6">Involved in correct processing of both the 5' and 3' ends of 23S rRNA precursor. Processes 30S rRNA precursor transcript even in absence of ribonuclease 3 (Rnc); Rnc processes 30S rRNA into smaller rRNA precursors.</text>
</comment>
<dbReference type="Proteomes" id="UP000886857">
    <property type="component" value="Unassembled WGS sequence"/>
</dbReference>
<dbReference type="InterPro" id="IPR008226">
    <property type="entry name" value="Mini3_fam"/>
</dbReference>
<name>A0A9D1N9Z0_9FIRM</name>
<dbReference type="Pfam" id="PF00636">
    <property type="entry name" value="Ribonuclease_3"/>
    <property type="match status" value="1"/>
</dbReference>
<dbReference type="PANTHER" id="PTHR34276">
    <property type="entry name" value="MINI-RIBONUCLEASE 3"/>
    <property type="match status" value="1"/>
</dbReference>
<evidence type="ECO:0000256" key="5">
    <source>
        <dbReference type="ARBA" id="ARBA00022801"/>
    </source>
</evidence>
<dbReference type="AlphaFoldDB" id="A0A9D1N9Z0"/>
<evidence type="ECO:0000256" key="3">
    <source>
        <dbReference type="ARBA" id="ARBA00022722"/>
    </source>
</evidence>
<evidence type="ECO:0000256" key="2">
    <source>
        <dbReference type="ARBA" id="ARBA00022552"/>
    </source>
</evidence>
<evidence type="ECO:0000256" key="6">
    <source>
        <dbReference type="HAMAP-Rule" id="MF_01468"/>
    </source>
</evidence>
<protein>
    <recommendedName>
        <fullName evidence="6">Mini-ribonuclease 3</fullName>
        <shortName evidence="6">Mini-3</shortName>
        <shortName evidence="6">Mini-RNase 3</shortName>
        <ecNumber evidence="6">3.1.26.-</ecNumber>
    </recommendedName>
    <alternativeName>
        <fullName evidence="6">Mini-RNase III</fullName>
        <shortName evidence="6">Mini-III</shortName>
    </alternativeName>
</protein>
<keyword evidence="3 6" id="KW-0540">Nuclease</keyword>
<keyword evidence="2 6" id="KW-0698">rRNA processing</keyword>
<sequence>MHPMALAFVGDAVHTLYVRTLVTEMCGGPRTGELHRMTSEKVAATAQAAASGRISPLFDETEADIFRRARNCRIQTSAKHAEPAEYRRASGLEAVLGYLYLTGQTERLSLFLGMATEDKA</sequence>
<dbReference type="GO" id="GO:0004525">
    <property type="term" value="F:ribonuclease III activity"/>
    <property type="evidence" value="ECO:0007669"/>
    <property type="project" value="InterPro"/>
</dbReference>
<comment type="similarity">
    <text evidence="6">Belongs to the MrnC RNase family.</text>
</comment>
<dbReference type="SUPFAM" id="SSF69065">
    <property type="entry name" value="RNase III domain-like"/>
    <property type="match status" value="1"/>
</dbReference>
<dbReference type="InterPro" id="IPR036389">
    <property type="entry name" value="RNase_III_sf"/>
</dbReference>
<keyword evidence="6" id="KW-0460">Magnesium</keyword>
<dbReference type="PIRSF" id="PIRSF005520">
    <property type="entry name" value="UCP005520"/>
    <property type="match status" value="1"/>
</dbReference>
<accession>A0A9D1N9Z0</accession>
<evidence type="ECO:0000313" key="9">
    <source>
        <dbReference type="Proteomes" id="UP000886857"/>
    </source>
</evidence>
<keyword evidence="1 6" id="KW-0690">Ribosome biogenesis</keyword>
<dbReference type="Gene3D" id="1.10.1520.10">
    <property type="entry name" value="Ribonuclease III domain"/>
    <property type="match status" value="1"/>
</dbReference>